<evidence type="ECO:0000313" key="10">
    <source>
        <dbReference type="Proteomes" id="UP000675880"/>
    </source>
</evidence>
<evidence type="ECO:0000259" key="7">
    <source>
        <dbReference type="Pfam" id="PF04542"/>
    </source>
</evidence>
<proteinExistence type="inferred from homology"/>
<dbReference type="SUPFAM" id="SSF88946">
    <property type="entry name" value="Sigma2 domain of RNA polymerase sigma factors"/>
    <property type="match status" value="1"/>
</dbReference>
<dbReference type="PANTHER" id="PTHR43133">
    <property type="entry name" value="RNA POLYMERASE ECF-TYPE SIGMA FACTO"/>
    <property type="match status" value="1"/>
</dbReference>
<dbReference type="InterPro" id="IPR013325">
    <property type="entry name" value="RNA_pol_sigma_r2"/>
</dbReference>
<dbReference type="EMBL" id="CAJNBJ010000017">
    <property type="protein sequence ID" value="CAE6771469.1"/>
    <property type="molecule type" value="Genomic_DNA"/>
</dbReference>
<evidence type="ECO:0000256" key="3">
    <source>
        <dbReference type="ARBA" id="ARBA00023082"/>
    </source>
</evidence>
<evidence type="ECO:0000256" key="6">
    <source>
        <dbReference type="SAM" id="MobiDB-lite"/>
    </source>
</evidence>
<dbReference type="InterPro" id="IPR014284">
    <property type="entry name" value="RNA_pol_sigma-70_dom"/>
</dbReference>
<dbReference type="InterPro" id="IPR013249">
    <property type="entry name" value="RNA_pol_sigma70_r4_t2"/>
</dbReference>
<dbReference type="Gene3D" id="1.10.1740.10">
    <property type="match status" value="1"/>
</dbReference>
<dbReference type="Proteomes" id="UP000675880">
    <property type="component" value="Unassembled WGS sequence"/>
</dbReference>
<comment type="similarity">
    <text evidence="1">Belongs to the sigma-70 factor family. ECF subfamily.</text>
</comment>
<keyword evidence="10" id="KW-1185">Reference proteome</keyword>
<dbReference type="Gene3D" id="1.10.10.10">
    <property type="entry name" value="Winged helix-like DNA-binding domain superfamily/Winged helix DNA-binding domain"/>
    <property type="match status" value="1"/>
</dbReference>
<feature type="region of interest" description="Disordered" evidence="6">
    <location>
        <begin position="1"/>
        <end position="22"/>
    </location>
</feature>
<dbReference type="InterPro" id="IPR013324">
    <property type="entry name" value="RNA_pol_sigma_r3/r4-like"/>
</dbReference>
<keyword evidence="4" id="KW-0238">DNA-binding</keyword>
<evidence type="ECO:0000256" key="4">
    <source>
        <dbReference type="ARBA" id="ARBA00023125"/>
    </source>
</evidence>
<evidence type="ECO:0000259" key="8">
    <source>
        <dbReference type="Pfam" id="PF08281"/>
    </source>
</evidence>
<evidence type="ECO:0000256" key="5">
    <source>
        <dbReference type="ARBA" id="ARBA00023163"/>
    </source>
</evidence>
<sequence>MNKRNQSEPQGEGFFAASNGTPEPHLNDMIQRLLGHESAFRVFLRRCVGDETLAEDLLQQSIVRAVQRHHSVRNDDSVVAWFYTIIRHTLIDYYRSKGADARRNEAFLQELTLSGDDTEPPLDEVKATVCTCLHRLLPMLRSNYAELIRRIDLENDSPKRVAEELKISQSNLTVRLHRARQALRASLEQSCGACSTHGCLNCTCE</sequence>
<dbReference type="Pfam" id="PF08281">
    <property type="entry name" value="Sigma70_r4_2"/>
    <property type="match status" value="1"/>
</dbReference>
<keyword evidence="2" id="KW-0805">Transcription regulation</keyword>
<feature type="domain" description="RNA polymerase sigma-70 region 2" evidence="7">
    <location>
        <begin position="43"/>
        <end position="98"/>
    </location>
</feature>
<dbReference type="InterPro" id="IPR007627">
    <property type="entry name" value="RNA_pol_sigma70_r2"/>
</dbReference>
<dbReference type="NCBIfam" id="TIGR02937">
    <property type="entry name" value="sigma70-ECF"/>
    <property type="match status" value="1"/>
</dbReference>
<protein>
    <submittedName>
        <fullName evidence="9">ECF subfamily RNA polymerase sigma factor</fullName>
    </submittedName>
</protein>
<feature type="domain" description="RNA polymerase sigma factor 70 region 4 type 2" evidence="8">
    <location>
        <begin position="132"/>
        <end position="183"/>
    </location>
</feature>
<evidence type="ECO:0000313" key="9">
    <source>
        <dbReference type="EMBL" id="CAE6771469.1"/>
    </source>
</evidence>
<keyword evidence="5" id="KW-0804">Transcription</keyword>
<comment type="caution">
    <text evidence="9">The sequence shown here is derived from an EMBL/GenBank/DDBJ whole genome shotgun (WGS) entry which is preliminary data.</text>
</comment>
<dbReference type="SUPFAM" id="SSF88659">
    <property type="entry name" value="Sigma3 and sigma4 domains of RNA polymerase sigma factors"/>
    <property type="match status" value="1"/>
</dbReference>
<dbReference type="InterPro" id="IPR036388">
    <property type="entry name" value="WH-like_DNA-bd_sf"/>
</dbReference>
<evidence type="ECO:0000256" key="1">
    <source>
        <dbReference type="ARBA" id="ARBA00010641"/>
    </source>
</evidence>
<gene>
    <name evidence="9" type="ORF">NSPZN2_40309</name>
</gene>
<organism evidence="9 10">
    <name type="scientific">Nitrospira defluvii</name>
    <dbReference type="NCBI Taxonomy" id="330214"/>
    <lineage>
        <taxon>Bacteria</taxon>
        <taxon>Pseudomonadati</taxon>
        <taxon>Nitrospirota</taxon>
        <taxon>Nitrospiria</taxon>
        <taxon>Nitrospirales</taxon>
        <taxon>Nitrospiraceae</taxon>
        <taxon>Nitrospira</taxon>
    </lineage>
</organism>
<reference evidence="9 10" key="1">
    <citation type="submission" date="2021-02" db="EMBL/GenBank/DDBJ databases">
        <authorList>
            <person name="Han P."/>
        </authorList>
    </citation>
    <scope>NUCLEOTIDE SEQUENCE [LARGE SCALE GENOMIC DNA]</scope>
    <source>
        <strain evidence="9">Candidatus Nitrospira sp. ZN2</strain>
    </source>
</reference>
<evidence type="ECO:0000256" key="2">
    <source>
        <dbReference type="ARBA" id="ARBA00023015"/>
    </source>
</evidence>
<dbReference type="Pfam" id="PF04542">
    <property type="entry name" value="Sigma70_r2"/>
    <property type="match status" value="1"/>
</dbReference>
<dbReference type="PANTHER" id="PTHR43133:SF52">
    <property type="entry name" value="ECF RNA POLYMERASE SIGMA FACTOR SIGL"/>
    <property type="match status" value="1"/>
</dbReference>
<dbReference type="InterPro" id="IPR039425">
    <property type="entry name" value="RNA_pol_sigma-70-like"/>
</dbReference>
<accession>A0ABM8RTZ9</accession>
<keyword evidence="3" id="KW-0731">Sigma factor</keyword>
<name>A0ABM8RTZ9_9BACT</name>